<comment type="similarity">
    <text evidence="2">Belongs to the ribonuclease III family.</text>
</comment>
<evidence type="ECO:0000313" key="13">
    <source>
        <dbReference type="Proteomes" id="UP000183687"/>
    </source>
</evidence>
<evidence type="ECO:0000259" key="10">
    <source>
        <dbReference type="PROSITE" id="PS50137"/>
    </source>
</evidence>
<evidence type="ECO:0000256" key="1">
    <source>
        <dbReference type="ARBA" id="ARBA00000109"/>
    </source>
</evidence>
<feature type="active site" evidence="9">
    <location>
        <position position="125"/>
    </location>
</feature>
<keyword evidence="8 9" id="KW-0694">RNA-binding</keyword>
<dbReference type="CDD" id="cd00593">
    <property type="entry name" value="RIBOc"/>
    <property type="match status" value="1"/>
</dbReference>
<keyword evidence="7 9" id="KW-0378">Hydrolase</keyword>
<name>A0AB38A503_9ACTN</name>
<dbReference type="Proteomes" id="UP000183687">
    <property type="component" value="Unassembled WGS sequence"/>
</dbReference>
<keyword evidence="3 9" id="KW-0698">rRNA processing</keyword>
<dbReference type="SUPFAM" id="SSF69065">
    <property type="entry name" value="RNase III domain-like"/>
    <property type="match status" value="1"/>
</dbReference>
<reference evidence="12 13" key="1">
    <citation type="submission" date="2016-10" db="EMBL/GenBank/DDBJ databases">
        <authorList>
            <person name="Varghese N."/>
            <person name="Submissions S."/>
        </authorList>
    </citation>
    <scope>NUCLEOTIDE SEQUENCE [LARGE SCALE GENOMIC DNA]</scope>
    <source>
        <strain evidence="12 13">DSM 20586</strain>
    </source>
</reference>
<dbReference type="GO" id="GO:0005737">
    <property type="term" value="C:cytoplasm"/>
    <property type="evidence" value="ECO:0007669"/>
    <property type="project" value="UniProtKB-SubCell"/>
</dbReference>
<proteinExistence type="inferred from homology"/>
<dbReference type="InterPro" id="IPR036389">
    <property type="entry name" value="RNase_III_sf"/>
</dbReference>
<comment type="function">
    <text evidence="9">Digests double-stranded RNA. Involved in the processing of primary rRNA transcript to yield the immediate precursors to the large and small rRNAs (23S and 16S). Processes some mRNAs, and tRNAs when they are encoded in the rRNA operon. Processes pre-crRNA and tracrRNA of type II CRISPR loci if present in the organism.</text>
</comment>
<dbReference type="GO" id="GO:0019843">
    <property type="term" value="F:rRNA binding"/>
    <property type="evidence" value="ECO:0007669"/>
    <property type="project" value="UniProtKB-KW"/>
</dbReference>
<dbReference type="Gene3D" id="1.10.1520.10">
    <property type="entry name" value="Ribonuclease III domain"/>
    <property type="match status" value="1"/>
</dbReference>
<dbReference type="RefSeq" id="WP_002563541.1">
    <property type="nucleotide sequence ID" value="NZ_CALJSN010000006.1"/>
</dbReference>
<dbReference type="GO" id="GO:0046872">
    <property type="term" value="F:metal ion binding"/>
    <property type="evidence" value="ECO:0007669"/>
    <property type="project" value="UniProtKB-KW"/>
</dbReference>
<evidence type="ECO:0000256" key="5">
    <source>
        <dbReference type="ARBA" id="ARBA00022722"/>
    </source>
</evidence>
<keyword evidence="6 9" id="KW-0255">Endonuclease</keyword>
<dbReference type="GO" id="GO:0004525">
    <property type="term" value="F:ribonuclease III activity"/>
    <property type="evidence" value="ECO:0007669"/>
    <property type="project" value="UniProtKB-UniRule"/>
</dbReference>
<dbReference type="InterPro" id="IPR014720">
    <property type="entry name" value="dsRBD_dom"/>
</dbReference>
<dbReference type="EC" id="3.1.26.3" evidence="9"/>
<evidence type="ECO:0000256" key="3">
    <source>
        <dbReference type="ARBA" id="ARBA00022552"/>
    </source>
</evidence>
<evidence type="ECO:0000256" key="2">
    <source>
        <dbReference type="ARBA" id="ARBA00010183"/>
    </source>
</evidence>
<organism evidence="12 13">
    <name type="scientific">Atopobium minutum</name>
    <dbReference type="NCBI Taxonomy" id="1381"/>
    <lineage>
        <taxon>Bacteria</taxon>
        <taxon>Bacillati</taxon>
        <taxon>Actinomycetota</taxon>
        <taxon>Coriobacteriia</taxon>
        <taxon>Coriobacteriales</taxon>
        <taxon>Atopobiaceae</taxon>
        <taxon>Atopobium</taxon>
    </lineage>
</organism>
<comment type="subcellular location">
    <subcellularLocation>
        <location evidence="9">Cytoplasm</location>
    </subcellularLocation>
</comment>
<dbReference type="PROSITE" id="PS50137">
    <property type="entry name" value="DS_RBD"/>
    <property type="match status" value="1"/>
</dbReference>
<feature type="domain" description="RNase III" evidence="11">
    <location>
        <begin position="9"/>
        <end position="136"/>
    </location>
</feature>
<feature type="domain" description="DRBM" evidence="10">
    <location>
        <begin position="162"/>
        <end position="231"/>
    </location>
</feature>
<evidence type="ECO:0000259" key="11">
    <source>
        <dbReference type="PROSITE" id="PS50142"/>
    </source>
</evidence>
<evidence type="ECO:0000256" key="8">
    <source>
        <dbReference type="ARBA" id="ARBA00022884"/>
    </source>
</evidence>
<dbReference type="SMART" id="SM00535">
    <property type="entry name" value="RIBOc"/>
    <property type="match status" value="1"/>
</dbReference>
<keyword evidence="9" id="KW-0479">Metal-binding</keyword>
<dbReference type="SUPFAM" id="SSF54768">
    <property type="entry name" value="dsRNA-binding domain-like"/>
    <property type="match status" value="1"/>
</dbReference>
<keyword evidence="9" id="KW-0699">rRNA-binding</keyword>
<dbReference type="FunFam" id="1.10.1520.10:FF:000001">
    <property type="entry name" value="Ribonuclease 3"/>
    <property type="match status" value="1"/>
</dbReference>
<gene>
    <name evidence="9" type="primary">rnc</name>
    <name evidence="12" type="ORF">SAMN04489746_0277</name>
</gene>
<dbReference type="InterPro" id="IPR000999">
    <property type="entry name" value="RNase_III_dom"/>
</dbReference>
<keyword evidence="9" id="KW-0460">Magnesium</keyword>
<comment type="catalytic activity">
    <reaction evidence="1 9">
        <text>Endonucleolytic cleavage to 5'-phosphomonoester.</text>
        <dbReference type="EC" id="3.1.26.3"/>
    </reaction>
</comment>
<comment type="subunit">
    <text evidence="9">Homodimer.</text>
</comment>
<dbReference type="GO" id="GO:0006397">
    <property type="term" value="P:mRNA processing"/>
    <property type="evidence" value="ECO:0007669"/>
    <property type="project" value="UniProtKB-UniRule"/>
</dbReference>
<dbReference type="PANTHER" id="PTHR11207:SF0">
    <property type="entry name" value="RIBONUCLEASE 3"/>
    <property type="match status" value="1"/>
</dbReference>
<sequence length="237" mass="25209">MAGATKQQIEAAEKITGHVFTNKQLVRSALTHPSATENKPISESYERLEFLGDSILGGMVAADLFSRFPDMDEGGLSQMKIALVSGATLSRVADELGLSDCIFFGESERGTGARGMHSALENVYEALVAALYLDAGFDAAHSFVVRTLSPHMSRDLSVVPVSSKSRLQAVIQSDAHLQPEYKIISQEGPAHQPTFVAVVMVDGKHIGRGSGPSKKSAQTAAAHDALQRMGIADTDAL</sequence>
<evidence type="ECO:0000256" key="4">
    <source>
        <dbReference type="ARBA" id="ARBA00022664"/>
    </source>
</evidence>
<dbReference type="PROSITE" id="PS50142">
    <property type="entry name" value="RNASE_3_2"/>
    <property type="match status" value="1"/>
</dbReference>
<dbReference type="PROSITE" id="PS00517">
    <property type="entry name" value="RNASE_3_1"/>
    <property type="match status" value="1"/>
</dbReference>
<keyword evidence="4 9" id="KW-0507">mRNA processing</keyword>
<dbReference type="EMBL" id="FNSH01000001">
    <property type="protein sequence ID" value="SEB45499.1"/>
    <property type="molecule type" value="Genomic_DNA"/>
</dbReference>
<comment type="caution">
    <text evidence="12">The sequence shown here is derived from an EMBL/GenBank/DDBJ whole genome shotgun (WGS) entry which is preliminary data.</text>
</comment>
<dbReference type="GO" id="GO:0003725">
    <property type="term" value="F:double-stranded RNA binding"/>
    <property type="evidence" value="ECO:0007669"/>
    <property type="project" value="TreeGrafter"/>
</dbReference>
<dbReference type="PANTHER" id="PTHR11207">
    <property type="entry name" value="RIBONUCLEASE III"/>
    <property type="match status" value="1"/>
</dbReference>
<dbReference type="Pfam" id="PF00035">
    <property type="entry name" value="dsrm"/>
    <property type="match status" value="1"/>
</dbReference>
<comment type="cofactor">
    <cofactor evidence="9">
        <name>Mg(2+)</name>
        <dbReference type="ChEBI" id="CHEBI:18420"/>
    </cofactor>
</comment>
<dbReference type="Pfam" id="PF14622">
    <property type="entry name" value="Ribonucleas_3_3"/>
    <property type="match status" value="1"/>
</dbReference>
<dbReference type="SMART" id="SM00358">
    <property type="entry name" value="DSRM"/>
    <property type="match status" value="1"/>
</dbReference>
<dbReference type="CDD" id="cd10845">
    <property type="entry name" value="DSRM_RNAse_III_family"/>
    <property type="match status" value="1"/>
</dbReference>
<keyword evidence="9" id="KW-0819">tRNA processing</keyword>
<feature type="active site" evidence="9">
    <location>
        <position position="53"/>
    </location>
</feature>
<evidence type="ECO:0000256" key="6">
    <source>
        <dbReference type="ARBA" id="ARBA00022759"/>
    </source>
</evidence>
<dbReference type="AlphaFoldDB" id="A0AB38A503"/>
<evidence type="ECO:0000313" key="12">
    <source>
        <dbReference type="EMBL" id="SEB45499.1"/>
    </source>
</evidence>
<dbReference type="GO" id="GO:0008033">
    <property type="term" value="P:tRNA processing"/>
    <property type="evidence" value="ECO:0007669"/>
    <property type="project" value="UniProtKB-KW"/>
</dbReference>
<accession>A0AB38A503</accession>
<dbReference type="HAMAP" id="MF_00104">
    <property type="entry name" value="RNase_III"/>
    <property type="match status" value="1"/>
</dbReference>
<dbReference type="Gene3D" id="3.30.160.20">
    <property type="match status" value="1"/>
</dbReference>
<dbReference type="GO" id="GO:0010468">
    <property type="term" value="P:regulation of gene expression"/>
    <property type="evidence" value="ECO:0007669"/>
    <property type="project" value="TreeGrafter"/>
</dbReference>
<feature type="binding site" evidence="9">
    <location>
        <position position="122"/>
    </location>
    <ligand>
        <name>Mg(2+)</name>
        <dbReference type="ChEBI" id="CHEBI:18420"/>
    </ligand>
</feature>
<dbReference type="NCBIfam" id="TIGR02191">
    <property type="entry name" value="RNaseIII"/>
    <property type="match status" value="1"/>
</dbReference>
<feature type="binding site" evidence="9">
    <location>
        <position position="125"/>
    </location>
    <ligand>
        <name>Mg(2+)</name>
        <dbReference type="ChEBI" id="CHEBI:18420"/>
    </ligand>
</feature>
<keyword evidence="9" id="KW-0963">Cytoplasm</keyword>
<feature type="binding site" evidence="9">
    <location>
        <position position="49"/>
    </location>
    <ligand>
        <name>Mg(2+)</name>
        <dbReference type="ChEBI" id="CHEBI:18420"/>
    </ligand>
</feature>
<dbReference type="InterPro" id="IPR011907">
    <property type="entry name" value="RNase_III"/>
</dbReference>
<keyword evidence="5 9" id="KW-0540">Nuclease</keyword>
<evidence type="ECO:0000256" key="7">
    <source>
        <dbReference type="ARBA" id="ARBA00022801"/>
    </source>
</evidence>
<dbReference type="GO" id="GO:0006364">
    <property type="term" value="P:rRNA processing"/>
    <property type="evidence" value="ECO:0007669"/>
    <property type="project" value="UniProtKB-UniRule"/>
</dbReference>
<evidence type="ECO:0000256" key="9">
    <source>
        <dbReference type="HAMAP-Rule" id="MF_00104"/>
    </source>
</evidence>
<protein>
    <recommendedName>
        <fullName evidence="9">Ribonuclease 3</fullName>
        <ecNumber evidence="9">3.1.26.3</ecNumber>
    </recommendedName>
    <alternativeName>
        <fullName evidence="9">Ribonuclease III</fullName>
        <shortName evidence="9">RNase III</shortName>
    </alternativeName>
</protein>